<evidence type="ECO:0000256" key="2">
    <source>
        <dbReference type="ARBA" id="ARBA00023015"/>
    </source>
</evidence>
<reference evidence="9" key="1">
    <citation type="journal article" date="2014" name="Nat. Commun.">
        <title>The emerging biofuel crop Camelina sativa retains a highly undifferentiated hexaploid genome structure.</title>
        <authorList>
            <person name="Kagale S."/>
            <person name="Koh C."/>
            <person name="Nixon J."/>
            <person name="Bollina V."/>
            <person name="Clarke W.E."/>
            <person name="Tuteja R."/>
            <person name="Spillane C."/>
            <person name="Robinson S.J."/>
            <person name="Links M.G."/>
            <person name="Clarke C."/>
            <person name="Higgins E.E."/>
            <person name="Huebert T."/>
            <person name="Sharpe A.G."/>
            <person name="Parkin I.A."/>
        </authorList>
    </citation>
    <scope>NUCLEOTIDE SEQUENCE [LARGE SCALE GENOMIC DNA]</scope>
    <source>
        <strain evidence="9">cv. DH55</strain>
    </source>
</reference>
<dbReference type="PANTHER" id="PTHR11514:SF43">
    <property type="entry name" value="TRANSCRIPTION FACTOR MYC2"/>
    <property type="match status" value="1"/>
</dbReference>
<feature type="compositionally biased region" description="Polar residues" evidence="7">
    <location>
        <begin position="225"/>
        <end position="237"/>
    </location>
</feature>
<feature type="compositionally biased region" description="Basic and acidic residues" evidence="7">
    <location>
        <begin position="252"/>
        <end position="265"/>
    </location>
</feature>
<protein>
    <recommendedName>
        <fullName evidence="5">Transcription factor</fullName>
        <shortName evidence="5">bHLH transcription factor</shortName>
    </recommendedName>
    <alternativeName>
        <fullName evidence="5">Basic helix-loop-helix protein</fullName>
    </alternativeName>
</protein>
<evidence type="ECO:0000256" key="4">
    <source>
        <dbReference type="ARBA" id="ARBA00023242"/>
    </source>
</evidence>
<comment type="subcellular location">
    <subcellularLocation>
        <location evidence="1 5">Nucleus</location>
    </subcellularLocation>
</comment>
<dbReference type="SMART" id="SM00353">
    <property type="entry name" value="HLH"/>
    <property type="match status" value="1"/>
</dbReference>
<name>A0ABM0SLA1_CAMSA</name>
<evidence type="ECO:0000256" key="1">
    <source>
        <dbReference type="ARBA" id="ARBA00004123"/>
    </source>
</evidence>
<dbReference type="InterPro" id="IPR036638">
    <property type="entry name" value="HLH_DNA-bd_sf"/>
</dbReference>
<reference evidence="10" key="2">
    <citation type="submission" date="2025-08" db="UniProtKB">
        <authorList>
            <consortium name="RefSeq"/>
        </authorList>
    </citation>
    <scope>IDENTIFICATION</scope>
    <source>
        <tissue evidence="10">Leaf</tissue>
    </source>
</reference>
<evidence type="ECO:0000313" key="10">
    <source>
        <dbReference type="RefSeq" id="XP_010412880.1"/>
    </source>
</evidence>
<dbReference type="PANTHER" id="PTHR11514">
    <property type="entry name" value="MYC"/>
    <property type="match status" value="1"/>
</dbReference>
<keyword evidence="4 5" id="KW-0539">Nucleus</keyword>
<dbReference type="GeneID" id="104699245"/>
<evidence type="ECO:0000259" key="8">
    <source>
        <dbReference type="PROSITE" id="PS50888"/>
    </source>
</evidence>
<dbReference type="InterPro" id="IPR045084">
    <property type="entry name" value="AIB/MYC-like"/>
</dbReference>
<evidence type="ECO:0000256" key="3">
    <source>
        <dbReference type="ARBA" id="ARBA00023163"/>
    </source>
</evidence>
<dbReference type="Proteomes" id="UP000694864">
    <property type="component" value="Chromosome 6"/>
</dbReference>
<keyword evidence="2 5" id="KW-0805">Transcription regulation</keyword>
<accession>A0ABM0SLA1</accession>
<dbReference type="Pfam" id="PF00010">
    <property type="entry name" value="HLH"/>
    <property type="match status" value="1"/>
</dbReference>
<evidence type="ECO:0000256" key="5">
    <source>
        <dbReference type="RuleBase" id="RU369104"/>
    </source>
</evidence>
<dbReference type="PROSITE" id="PS50888">
    <property type="entry name" value="BHLH"/>
    <property type="match status" value="1"/>
</dbReference>
<sequence length="415" mass="47014">MTQYNNAEDSTMEGFMSFLDNPEMWPVENVQKRLQAVLDGTHKGWAYAIYWQPLLDNFGDTVLVWGDGVYKGQEDKRTTLSSPAEKVTGELNHEDNDVIVKDIEWFFLKSMSWSFSRGSGLVGHAFSTSTPVWVSGLDQIRKSDIERAKAGGDFGTQTIACIPLANGVVELGSRELIPQSSDLINKVPILFNSNTFHHSVSRDRVNVAPSSSSMVLSKSRKLESGCSSPTNKSFSSEVSEKLLKKRGKKSSKGREEPRDHVEAERQRRKQLNQRFYALRGVVPKVSKMDKGSLLSDTIAYIKELKSKVEKAVYERNEIQIQLEEVKRKVASSKETEGMEIEVKIIECYAMIKVKSSKQNHPEARFMKALKDLELEVDHASIVVVEDLMVQQATVKMDFRIYTQEQLRTMLISKIY</sequence>
<evidence type="ECO:0000256" key="6">
    <source>
        <dbReference type="SAM" id="Coils"/>
    </source>
</evidence>
<evidence type="ECO:0000256" key="7">
    <source>
        <dbReference type="SAM" id="MobiDB-lite"/>
    </source>
</evidence>
<organism evidence="9 10">
    <name type="scientific">Camelina sativa</name>
    <name type="common">False flax</name>
    <name type="synonym">Myagrum sativum</name>
    <dbReference type="NCBI Taxonomy" id="90675"/>
    <lineage>
        <taxon>Eukaryota</taxon>
        <taxon>Viridiplantae</taxon>
        <taxon>Streptophyta</taxon>
        <taxon>Embryophyta</taxon>
        <taxon>Tracheophyta</taxon>
        <taxon>Spermatophyta</taxon>
        <taxon>Magnoliopsida</taxon>
        <taxon>eudicotyledons</taxon>
        <taxon>Gunneridae</taxon>
        <taxon>Pentapetalae</taxon>
        <taxon>rosids</taxon>
        <taxon>malvids</taxon>
        <taxon>Brassicales</taxon>
        <taxon>Brassicaceae</taxon>
        <taxon>Camelineae</taxon>
        <taxon>Camelina</taxon>
    </lineage>
</organism>
<evidence type="ECO:0000313" key="9">
    <source>
        <dbReference type="Proteomes" id="UP000694864"/>
    </source>
</evidence>
<feature type="domain" description="BHLH" evidence="8">
    <location>
        <begin position="255"/>
        <end position="304"/>
    </location>
</feature>
<dbReference type="SUPFAM" id="SSF47459">
    <property type="entry name" value="HLH, helix-loop-helix DNA-binding domain"/>
    <property type="match status" value="1"/>
</dbReference>
<dbReference type="Gene3D" id="4.10.280.10">
    <property type="entry name" value="Helix-loop-helix DNA-binding domain"/>
    <property type="match status" value="1"/>
</dbReference>
<feature type="coiled-coil region" evidence="6">
    <location>
        <begin position="301"/>
        <end position="335"/>
    </location>
</feature>
<dbReference type="InterPro" id="IPR025610">
    <property type="entry name" value="MYC/MYB_N"/>
</dbReference>
<keyword evidence="9" id="KW-1185">Reference proteome</keyword>
<dbReference type="InterPro" id="IPR011598">
    <property type="entry name" value="bHLH_dom"/>
</dbReference>
<proteinExistence type="predicted"/>
<feature type="region of interest" description="Disordered" evidence="7">
    <location>
        <begin position="218"/>
        <end position="267"/>
    </location>
</feature>
<gene>
    <name evidence="10" type="primary">LOC104699245</name>
</gene>
<dbReference type="RefSeq" id="XP_010412880.1">
    <property type="nucleotide sequence ID" value="XM_010414578.1"/>
</dbReference>
<keyword evidence="3 5" id="KW-0804">Transcription</keyword>
<dbReference type="Pfam" id="PF14215">
    <property type="entry name" value="bHLH-MYC_N"/>
    <property type="match status" value="1"/>
</dbReference>
<keyword evidence="6" id="KW-0175">Coiled coil</keyword>